<dbReference type="SMART" id="SM00248">
    <property type="entry name" value="ANK"/>
    <property type="match status" value="8"/>
</dbReference>
<keyword evidence="2 3" id="KW-0040">ANK repeat</keyword>
<reference evidence="4" key="1">
    <citation type="submission" date="2017-05" db="UniProtKB">
        <authorList>
            <consortium name="EnsemblMetazoa"/>
        </authorList>
    </citation>
    <scope>IDENTIFICATION</scope>
</reference>
<feature type="repeat" description="ANK" evidence="3">
    <location>
        <begin position="306"/>
        <end position="338"/>
    </location>
</feature>
<dbReference type="AlphaFoldDB" id="A0A1X7UL13"/>
<feature type="repeat" description="ANK" evidence="3">
    <location>
        <begin position="238"/>
        <end position="262"/>
    </location>
</feature>
<dbReference type="PROSITE" id="PS50297">
    <property type="entry name" value="ANK_REP_REGION"/>
    <property type="match status" value="6"/>
</dbReference>
<dbReference type="InParanoid" id="A0A1X7UL13"/>
<dbReference type="SUPFAM" id="SSF48403">
    <property type="entry name" value="Ankyrin repeat"/>
    <property type="match status" value="1"/>
</dbReference>
<dbReference type="eggNOG" id="KOG4177">
    <property type="taxonomic scope" value="Eukaryota"/>
</dbReference>
<feature type="repeat" description="ANK" evidence="3">
    <location>
        <begin position="273"/>
        <end position="305"/>
    </location>
</feature>
<feature type="repeat" description="ANK" evidence="3">
    <location>
        <begin position="339"/>
        <end position="371"/>
    </location>
</feature>
<name>A0A1X7UL13_AMPQE</name>
<dbReference type="PANTHER" id="PTHR24123:SF33">
    <property type="entry name" value="PROTEIN HOS4"/>
    <property type="match status" value="1"/>
</dbReference>
<dbReference type="InterPro" id="IPR002110">
    <property type="entry name" value="Ankyrin_rpt"/>
</dbReference>
<dbReference type="PANTHER" id="PTHR24123">
    <property type="entry name" value="ANKYRIN REPEAT-CONTAINING"/>
    <property type="match status" value="1"/>
</dbReference>
<dbReference type="PRINTS" id="PR01415">
    <property type="entry name" value="ANKYRIN"/>
</dbReference>
<protein>
    <submittedName>
        <fullName evidence="4">Uncharacterized protein</fullName>
    </submittedName>
</protein>
<dbReference type="InterPro" id="IPR051165">
    <property type="entry name" value="Multifunctional_ANK_Repeat"/>
</dbReference>
<dbReference type="InterPro" id="IPR036770">
    <property type="entry name" value="Ankyrin_rpt-contain_sf"/>
</dbReference>
<keyword evidence="1" id="KW-0677">Repeat</keyword>
<evidence type="ECO:0000313" key="4">
    <source>
        <dbReference type="EnsemblMetazoa" id="Aqu2.1.28443_001"/>
    </source>
</evidence>
<evidence type="ECO:0000256" key="1">
    <source>
        <dbReference type="ARBA" id="ARBA00022737"/>
    </source>
</evidence>
<feature type="repeat" description="ANK" evidence="3">
    <location>
        <begin position="412"/>
        <end position="444"/>
    </location>
</feature>
<sequence>MSELSPPTLELLDIELNEITEWERLGVHINLGWKYEQVLRKVGHLGIDRCKLELFRIWITTGTNVTWRAIADALGKMDENTLAEKIRNKYEPVIDEPGNRTQPTVSVSERIQKDFDKLQFKFFKLLSQLKKALLRSGKTIYGTKKSYDYDTEDISVAFSNATNLDLDIADNNDMTPLMISVGSNKVALAHQLLESGANPNIAKKDGDTALHIACYYGHVKMVRQLLKFNADPCALKADGWTPLMVAIPSNHVKVIEILLKQGKVDPNMQNKNDGDNPLLIASWNNCTDIVQVLLSNGADPNITKHDGWTPLIAASLLGHLSIVEALFQKGAFINTQAKDGVTPIYVASQDGHAMVVRFLLEKGADFYLTKTDSETSITTSPLVIACQNGHSNVVELLLEKDIEQINTRNPESGATPLFIASYHGQAAVVKLLLMRGANPSIKDKNKQTPIDVTKDNLCKEILREAGAIETKQALPQRIISNAKNFTTRLVGNLRRRFIGSSN</sequence>
<evidence type="ECO:0000256" key="3">
    <source>
        <dbReference type="PROSITE-ProRule" id="PRU00023"/>
    </source>
</evidence>
<dbReference type="Pfam" id="PF12796">
    <property type="entry name" value="Ank_2"/>
    <property type="match status" value="3"/>
</dbReference>
<dbReference type="OrthoDB" id="366390at2759"/>
<dbReference type="Gene3D" id="1.25.40.20">
    <property type="entry name" value="Ankyrin repeat-containing domain"/>
    <property type="match status" value="3"/>
</dbReference>
<proteinExistence type="predicted"/>
<evidence type="ECO:0000256" key="2">
    <source>
        <dbReference type="ARBA" id="ARBA00023043"/>
    </source>
</evidence>
<organism evidence="4">
    <name type="scientific">Amphimedon queenslandica</name>
    <name type="common">Sponge</name>
    <dbReference type="NCBI Taxonomy" id="400682"/>
    <lineage>
        <taxon>Eukaryota</taxon>
        <taxon>Metazoa</taxon>
        <taxon>Porifera</taxon>
        <taxon>Demospongiae</taxon>
        <taxon>Heteroscleromorpha</taxon>
        <taxon>Haplosclerida</taxon>
        <taxon>Niphatidae</taxon>
        <taxon>Amphimedon</taxon>
    </lineage>
</organism>
<feature type="repeat" description="ANK" evidence="3">
    <location>
        <begin position="172"/>
        <end position="204"/>
    </location>
</feature>
<accession>A0A1X7UL13</accession>
<feature type="repeat" description="ANK" evidence="3">
    <location>
        <begin position="205"/>
        <end position="237"/>
    </location>
</feature>
<dbReference type="EnsemblMetazoa" id="Aqu2.1.28443_001">
    <property type="protein sequence ID" value="Aqu2.1.28443_001"/>
    <property type="gene ID" value="Aqu2.1.28443"/>
</dbReference>
<dbReference type="PROSITE" id="PS50088">
    <property type="entry name" value="ANK_REPEAT"/>
    <property type="match status" value="7"/>
</dbReference>